<name>A0A6J4SUP4_9ACTN</name>
<dbReference type="AlphaFoldDB" id="A0A6J4SUP4"/>
<sequence>MIPTRVHAAIDWAAVVGVELMGRCGLFSRRVQDLFKGSARMHAVYAAATDYELGAGVLPVPAHLALDVAIGTGLIGAGLVMRDEPAPVRALLVGMGLTELLLVSLTDRAPGRPSGLPSGRRNARQA</sequence>
<dbReference type="EMBL" id="CADCVO010000402">
    <property type="protein sequence ID" value="CAA9505919.1"/>
    <property type="molecule type" value="Genomic_DNA"/>
</dbReference>
<proteinExistence type="predicted"/>
<protein>
    <submittedName>
        <fullName evidence="1">Uncharacterized protein</fullName>
    </submittedName>
</protein>
<gene>
    <name evidence="1" type="ORF">AVDCRST_MAG13-2526</name>
</gene>
<accession>A0A6J4SUP4</accession>
<organism evidence="1">
    <name type="scientific">uncultured Solirubrobacteraceae bacterium</name>
    <dbReference type="NCBI Taxonomy" id="1162706"/>
    <lineage>
        <taxon>Bacteria</taxon>
        <taxon>Bacillati</taxon>
        <taxon>Actinomycetota</taxon>
        <taxon>Thermoleophilia</taxon>
        <taxon>Solirubrobacterales</taxon>
        <taxon>Solirubrobacteraceae</taxon>
        <taxon>environmental samples</taxon>
    </lineage>
</organism>
<evidence type="ECO:0000313" key="1">
    <source>
        <dbReference type="EMBL" id="CAA9505919.1"/>
    </source>
</evidence>
<reference evidence="1" key="1">
    <citation type="submission" date="2020-02" db="EMBL/GenBank/DDBJ databases">
        <authorList>
            <person name="Meier V. D."/>
        </authorList>
    </citation>
    <scope>NUCLEOTIDE SEQUENCE</scope>
    <source>
        <strain evidence="1">AVDCRST_MAG13</strain>
    </source>
</reference>